<organism evidence="1 2">
    <name type="scientific">Streptomyces venezuelae</name>
    <dbReference type="NCBI Taxonomy" id="54571"/>
    <lineage>
        <taxon>Bacteria</taxon>
        <taxon>Bacillati</taxon>
        <taxon>Actinomycetota</taxon>
        <taxon>Actinomycetes</taxon>
        <taxon>Kitasatosporales</taxon>
        <taxon>Streptomycetaceae</taxon>
        <taxon>Streptomyces</taxon>
    </lineage>
</organism>
<sequence>MSAALWPVTARITAALDAANGRDEHEIAMRLLKVNEEAGEAAAAYIGATGQNPRKGLTHSRNDVAQELADVIVAAAVALLSLTDHAPSVLNTKLHEAARRLQLPPKDTR</sequence>
<accession>A0A5P2BU58</accession>
<protein>
    <recommendedName>
        <fullName evidence="3">NTP pyrophosphohydrolase MazG putative catalytic core domain-containing protein</fullName>
    </recommendedName>
</protein>
<dbReference type="AlphaFoldDB" id="A0A5P2BU58"/>
<dbReference type="OrthoDB" id="3785106at2"/>
<proteinExistence type="predicted"/>
<name>A0A5P2BU58_STRVZ</name>
<dbReference type="SUPFAM" id="SSF101386">
    <property type="entry name" value="all-alpha NTP pyrophosphatases"/>
    <property type="match status" value="1"/>
</dbReference>
<gene>
    <name evidence="1" type="ORF">DEJ48_10810</name>
</gene>
<dbReference type="Gene3D" id="1.10.287.1080">
    <property type="entry name" value="MazG-like"/>
    <property type="match status" value="1"/>
</dbReference>
<evidence type="ECO:0000313" key="2">
    <source>
        <dbReference type="Proteomes" id="UP000322927"/>
    </source>
</evidence>
<evidence type="ECO:0008006" key="3">
    <source>
        <dbReference type="Google" id="ProtNLM"/>
    </source>
</evidence>
<evidence type="ECO:0000313" key="1">
    <source>
        <dbReference type="EMBL" id="QES33813.1"/>
    </source>
</evidence>
<reference evidence="1 2" key="1">
    <citation type="submission" date="2018-05" db="EMBL/GenBank/DDBJ databases">
        <title>Streptomyces venezuelae.</title>
        <authorList>
            <person name="Kim W."/>
            <person name="Lee N."/>
            <person name="Cho B.-K."/>
        </authorList>
    </citation>
    <scope>NUCLEOTIDE SEQUENCE [LARGE SCALE GENOMIC DNA]</scope>
    <source>
        <strain evidence="1 2">ATCC 14584</strain>
    </source>
</reference>
<dbReference type="RefSeq" id="WP_150215943.1">
    <property type="nucleotide sequence ID" value="NZ_CP029192.1"/>
</dbReference>
<dbReference type="EMBL" id="CP029192">
    <property type="protein sequence ID" value="QES33813.1"/>
    <property type="molecule type" value="Genomic_DNA"/>
</dbReference>
<dbReference type="Proteomes" id="UP000322927">
    <property type="component" value="Chromosome"/>
</dbReference>